<evidence type="ECO:0000256" key="7">
    <source>
        <dbReference type="SAM" id="Phobius"/>
    </source>
</evidence>
<dbReference type="RefSeq" id="WP_184594345.1">
    <property type="nucleotide sequence ID" value="NZ_BMUP01000006.1"/>
</dbReference>
<dbReference type="Pfam" id="PF01494">
    <property type="entry name" value="FAD_binding_3"/>
    <property type="match status" value="1"/>
</dbReference>
<sequence>MNSSPRNARAGSAAGAVRVAVVGAGIAGLTLALALDRAGVRCEVFEQAEALREVGAGVQIAPNASRLLRRLVPAAQLDEVAVRPAAVEMRRWDDDRLLDRAELGTATEVRYGAPYYLMHRADLHEVLRSGFDPGRLHLASRCVRVEELPDRVLLHFQDGSVRDADLVVGADGIRSVVREALAADRPRFSGQSMYRGLVPARELPFLMDEPKVRLWFGPEQHCVCYPVSAGRWMSVGATAPAGDWNTESWTARGRTEELLHTYRGWSEQVRAVLGALSTVSRWALHDRDPLERWTSDRIAVAGDSAHPMLPFMAQGANQAIEDAVVLATCLAGTGPEDVPAALARYERVRKPRTDRIQRMSRANSRTFHLEDGDGQRERDTALGRQQARDQEWLFGHDAEEPAEVPL</sequence>
<dbReference type="Gene3D" id="3.50.50.60">
    <property type="entry name" value="FAD/NAD(P)-binding domain"/>
    <property type="match status" value="1"/>
</dbReference>
<evidence type="ECO:0000256" key="4">
    <source>
        <dbReference type="ARBA" id="ARBA00023002"/>
    </source>
</evidence>
<feature type="region of interest" description="Disordered" evidence="6">
    <location>
        <begin position="359"/>
        <end position="406"/>
    </location>
</feature>
<dbReference type="InterPro" id="IPR036188">
    <property type="entry name" value="FAD/NAD-bd_sf"/>
</dbReference>
<evidence type="ECO:0000256" key="3">
    <source>
        <dbReference type="ARBA" id="ARBA00022827"/>
    </source>
</evidence>
<feature type="transmembrane region" description="Helical" evidence="7">
    <location>
        <begin position="12"/>
        <end position="35"/>
    </location>
</feature>
<dbReference type="Proteomes" id="UP000572907">
    <property type="component" value="Unassembled WGS sequence"/>
</dbReference>
<dbReference type="PRINTS" id="PR00420">
    <property type="entry name" value="RNGMNOXGNASE"/>
</dbReference>
<evidence type="ECO:0000256" key="5">
    <source>
        <dbReference type="ARBA" id="ARBA00023033"/>
    </source>
</evidence>
<keyword evidence="7" id="KW-1133">Transmembrane helix</keyword>
<comment type="cofactor">
    <cofactor evidence="1">
        <name>FAD</name>
        <dbReference type="ChEBI" id="CHEBI:57692"/>
    </cofactor>
</comment>
<keyword evidence="2" id="KW-0285">Flavoprotein</keyword>
<feature type="compositionally biased region" description="Basic and acidic residues" evidence="6">
    <location>
        <begin position="367"/>
        <end position="399"/>
    </location>
</feature>
<dbReference type="GO" id="GO:0018658">
    <property type="term" value="F:salicylate 1-monooxygenase activity"/>
    <property type="evidence" value="ECO:0007669"/>
    <property type="project" value="UniProtKB-EC"/>
</dbReference>
<keyword evidence="7" id="KW-0812">Transmembrane</keyword>
<dbReference type="GO" id="GO:0071949">
    <property type="term" value="F:FAD binding"/>
    <property type="evidence" value="ECO:0007669"/>
    <property type="project" value="InterPro"/>
</dbReference>
<keyword evidence="10" id="KW-1185">Reference proteome</keyword>
<dbReference type="SUPFAM" id="SSF51905">
    <property type="entry name" value="FAD/NAD(P)-binding domain"/>
    <property type="match status" value="1"/>
</dbReference>
<evidence type="ECO:0000313" key="10">
    <source>
        <dbReference type="Proteomes" id="UP000572907"/>
    </source>
</evidence>
<keyword evidence="4 9" id="KW-0560">Oxidoreductase</keyword>
<name>A0A7W4ZSY4_9ACTN</name>
<evidence type="ECO:0000256" key="1">
    <source>
        <dbReference type="ARBA" id="ARBA00001974"/>
    </source>
</evidence>
<dbReference type="SUPFAM" id="SSF54373">
    <property type="entry name" value="FAD-linked reductases, C-terminal domain"/>
    <property type="match status" value="1"/>
</dbReference>
<reference evidence="9 10" key="1">
    <citation type="submission" date="2020-08" db="EMBL/GenBank/DDBJ databases">
        <title>Genomic Encyclopedia of Type Strains, Phase III (KMG-III): the genomes of soil and plant-associated and newly described type strains.</title>
        <authorList>
            <person name="Whitman W."/>
        </authorList>
    </citation>
    <scope>NUCLEOTIDE SEQUENCE [LARGE SCALE GENOMIC DNA]</scope>
    <source>
        <strain evidence="9 10">CECT 3237</strain>
    </source>
</reference>
<dbReference type="AlphaFoldDB" id="A0A7W4ZSY4"/>
<evidence type="ECO:0000256" key="6">
    <source>
        <dbReference type="SAM" id="MobiDB-lite"/>
    </source>
</evidence>
<proteinExistence type="predicted"/>
<dbReference type="PANTHER" id="PTHR13789">
    <property type="entry name" value="MONOOXYGENASE"/>
    <property type="match status" value="1"/>
</dbReference>
<organism evidence="9 10">
    <name type="scientific">Streptomyces violarus</name>
    <dbReference type="NCBI Taxonomy" id="67380"/>
    <lineage>
        <taxon>Bacteria</taxon>
        <taxon>Bacillati</taxon>
        <taxon>Actinomycetota</taxon>
        <taxon>Actinomycetes</taxon>
        <taxon>Kitasatosporales</taxon>
        <taxon>Streptomycetaceae</taxon>
        <taxon>Streptomyces</taxon>
    </lineage>
</organism>
<dbReference type="EMBL" id="JACHXE010000004">
    <property type="protein sequence ID" value="MBB3078100.1"/>
    <property type="molecule type" value="Genomic_DNA"/>
</dbReference>
<accession>A0A7W4ZSY4</accession>
<keyword evidence="3" id="KW-0274">FAD</keyword>
<feature type="domain" description="FAD-binding" evidence="8">
    <location>
        <begin position="17"/>
        <end position="357"/>
    </location>
</feature>
<comment type="caution">
    <text evidence="9">The sequence shown here is derived from an EMBL/GenBank/DDBJ whole genome shotgun (WGS) entry which is preliminary data.</text>
</comment>
<dbReference type="PANTHER" id="PTHR13789:SF318">
    <property type="entry name" value="GERANYLGERANYL DIPHOSPHATE REDUCTASE"/>
    <property type="match status" value="1"/>
</dbReference>
<dbReference type="EC" id="1.14.13.1" evidence="9"/>
<evidence type="ECO:0000259" key="8">
    <source>
        <dbReference type="Pfam" id="PF01494"/>
    </source>
</evidence>
<dbReference type="InterPro" id="IPR002938">
    <property type="entry name" value="FAD-bd"/>
</dbReference>
<keyword evidence="5" id="KW-0503">Monooxygenase</keyword>
<keyword evidence="7" id="KW-0472">Membrane</keyword>
<protein>
    <submittedName>
        <fullName evidence="9">Salicylate hydroxylase</fullName>
        <ecNumber evidence="9">1.14.13.1</ecNumber>
    </submittedName>
</protein>
<evidence type="ECO:0000313" key="9">
    <source>
        <dbReference type="EMBL" id="MBB3078100.1"/>
    </source>
</evidence>
<dbReference type="InterPro" id="IPR050493">
    <property type="entry name" value="FAD-dep_Monooxygenase_BioMet"/>
</dbReference>
<evidence type="ECO:0000256" key="2">
    <source>
        <dbReference type="ARBA" id="ARBA00022630"/>
    </source>
</evidence>
<gene>
    <name evidence="9" type="ORF">FHS41_004607</name>
</gene>